<organism evidence="2">
    <name type="scientific">Clastoptera arizonana</name>
    <name type="common">Arizona spittle bug</name>
    <dbReference type="NCBI Taxonomy" id="38151"/>
    <lineage>
        <taxon>Eukaryota</taxon>
        <taxon>Metazoa</taxon>
        <taxon>Ecdysozoa</taxon>
        <taxon>Arthropoda</taxon>
        <taxon>Hexapoda</taxon>
        <taxon>Insecta</taxon>
        <taxon>Pterygota</taxon>
        <taxon>Neoptera</taxon>
        <taxon>Paraneoptera</taxon>
        <taxon>Hemiptera</taxon>
        <taxon>Auchenorrhyncha</taxon>
        <taxon>Cercopoidea</taxon>
        <taxon>Clastopteridae</taxon>
        <taxon>Clastoptera</taxon>
    </lineage>
</organism>
<dbReference type="SUPFAM" id="SSF53448">
    <property type="entry name" value="Nucleotide-diphospho-sugar transferases"/>
    <property type="match status" value="1"/>
</dbReference>
<keyword evidence="1" id="KW-0812">Transmembrane</keyword>
<dbReference type="EMBL" id="GEDC01018594">
    <property type="protein sequence ID" value="JAS18704.1"/>
    <property type="molecule type" value="Transcribed_RNA"/>
</dbReference>
<feature type="transmembrane region" description="Helical" evidence="1">
    <location>
        <begin position="7"/>
        <end position="26"/>
    </location>
</feature>
<dbReference type="PANTHER" id="PTHR46612">
    <property type="entry name" value="XYLOSIDE XYLOSYLTRANSFERASE 1"/>
    <property type="match status" value="1"/>
</dbReference>
<dbReference type="GO" id="GO:0016266">
    <property type="term" value="P:protein O-linked glycosylation via N-acetyl-galactosamine"/>
    <property type="evidence" value="ECO:0007669"/>
    <property type="project" value="TreeGrafter"/>
</dbReference>
<protein>
    <recommendedName>
        <fullName evidence="3">Xyloside xylosyltransferase 1</fullName>
    </recommendedName>
</protein>
<evidence type="ECO:0000256" key="1">
    <source>
        <dbReference type="SAM" id="Phobius"/>
    </source>
</evidence>
<sequence length="361" mass="41648">MRVLYKVLLNLIIFSCFLLVCYVFQINNNYLSVAYKDGNNKTQLLFFQPIQTPLRNSSESIKLSENFNLINIWLIFTKVKHKNSPLKFKLKTLISSLLRFSSMPLGLNVISDEPSKLIAEDIINATSLAYNKQIQVLFYNIANVTEQLSDLIKTMQPFFTSSPGTYYSDALFFISLGLHRIAPSNQKQAIMLDVDTMLKADIALLYKEFQNFRDDAIIGIAPELTPVYQHILYSYRSRNKNTHLGNPITKGGFPGVNSGVLLLPFHKLRSSKKYQQLLSEDVVWNLTKKYSFKGHLGDQDFYTLIGIEFPQLLHLIPCNWNRQLCEWWGFHGYKDVFHSFSFCEKPVMLYHGNCNTPIPRD</sequence>
<dbReference type="GO" id="GO:0005789">
    <property type="term" value="C:endoplasmic reticulum membrane"/>
    <property type="evidence" value="ECO:0007669"/>
    <property type="project" value="TreeGrafter"/>
</dbReference>
<gene>
    <name evidence="2" type="ORF">g.11937</name>
</gene>
<evidence type="ECO:0000313" key="2">
    <source>
        <dbReference type="EMBL" id="JAS18704.1"/>
    </source>
</evidence>
<keyword evidence="1" id="KW-0472">Membrane</keyword>
<evidence type="ECO:0008006" key="3">
    <source>
        <dbReference type="Google" id="ProtNLM"/>
    </source>
</evidence>
<keyword evidence="1" id="KW-1133">Transmembrane helix</keyword>
<dbReference type="Gene3D" id="3.90.550.10">
    <property type="entry name" value="Spore Coat Polysaccharide Biosynthesis Protein SpsA, Chain A"/>
    <property type="match status" value="1"/>
</dbReference>
<dbReference type="AlphaFoldDB" id="A0A1B6CZ53"/>
<dbReference type="InterPro" id="IPR029044">
    <property type="entry name" value="Nucleotide-diphossugar_trans"/>
</dbReference>
<dbReference type="InterPro" id="IPR042465">
    <property type="entry name" value="XXLT1"/>
</dbReference>
<name>A0A1B6CZ53_9HEMI</name>
<accession>A0A1B6CZ53</accession>
<reference evidence="2" key="1">
    <citation type="submission" date="2015-12" db="EMBL/GenBank/DDBJ databases">
        <title>De novo transcriptome assembly of four potential Pierce s Disease insect vectors from Arizona vineyards.</title>
        <authorList>
            <person name="Tassone E.E."/>
        </authorList>
    </citation>
    <scope>NUCLEOTIDE SEQUENCE</scope>
</reference>
<dbReference type="GO" id="GO:0140560">
    <property type="term" value="F:xylosyl alpha-1,3-xylosyltransferase activity"/>
    <property type="evidence" value="ECO:0007669"/>
    <property type="project" value="TreeGrafter"/>
</dbReference>
<dbReference type="PANTHER" id="PTHR46612:SF1">
    <property type="entry name" value="XYLOSIDE XYLOSYLTRANSFERASE 1"/>
    <property type="match status" value="1"/>
</dbReference>
<proteinExistence type="predicted"/>